<sequence>MSEKLDQQSPPLTANDPAEHTKRPNRPALLVRRSSVGSKLPETGSSAYVLDWEGGTCRQRLLSRAEDLLGESVGRRRLTIIQGLPLDLVQVLRDSLGVSPGFLEAHAGRRRYRPVTQDNGESFVSFEYPELVKVHQAAIGPDLGYKPSARQSDLVDVMDEAPFYSMSRDGQAVIFCHASLWMGSKADILFLDRPIWHDPSSQLRKARRPLSVARSWQTKIDESQHDGTSVWNVLIAEGDELPGLEDSLLRTFRHTNVTRQTLPGLLCNAVYGKWADFFETLPSHSQPESLQDATLFWQATESLEQNLDVAHDPAPPIIHHPDWRRLLERLQRRVTISRLTTTAPQTSWLPSTQGLTTAQPQTRGTGMLDKTSRAYPVADRDWLGEKEMDQRALDRVTYLGGILLPFSIVSAILSMNDEYSPNAPRFWVFWAASIGAAILCLFIIYLDRLRCLEVYFEISAADTIESIFASGDGKARVYSSNGLGSASMLPSRLRLPSRWNTEMLVDMPQPGVGDMEVVADSAVNPTMIVQQCRDGSRPKAWQRGELGWGGAFKKVIGYYRWRGGMPVQFSTTGPERFRMKMI</sequence>
<protein>
    <submittedName>
        <fullName evidence="1">Cysteine protease domain-containing protein</fullName>
    </submittedName>
</protein>
<organism evidence="1 2">
    <name type="scientific">Colletotrichum truncatum</name>
    <name type="common">Anthracnose fungus</name>
    <name type="synonym">Colletotrichum capsici</name>
    <dbReference type="NCBI Taxonomy" id="5467"/>
    <lineage>
        <taxon>Eukaryota</taxon>
        <taxon>Fungi</taxon>
        <taxon>Dikarya</taxon>
        <taxon>Ascomycota</taxon>
        <taxon>Pezizomycotina</taxon>
        <taxon>Sordariomycetes</taxon>
        <taxon>Hypocreomycetidae</taxon>
        <taxon>Glomerellales</taxon>
        <taxon>Glomerellaceae</taxon>
        <taxon>Colletotrichum</taxon>
        <taxon>Colletotrichum truncatum species complex</taxon>
    </lineage>
</organism>
<dbReference type="Proteomes" id="UP000805649">
    <property type="component" value="Unassembled WGS sequence"/>
</dbReference>
<keyword evidence="1" id="KW-0378">Hydrolase</keyword>
<evidence type="ECO:0000313" key="1">
    <source>
        <dbReference type="EMBL" id="KAL0941041.1"/>
    </source>
</evidence>
<comment type="caution">
    <text evidence="1">The sequence shown here is derived from an EMBL/GenBank/DDBJ whole genome shotgun (WGS) entry which is preliminary data.</text>
</comment>
<keyword evidence="2" id="KW-1185">Reference proteome</keyword>
<name>A0ACC3ZAA4_COLTU</name>
<dbReference type="EMBL" id="VUJX02000002">
    <property type="protein sequence ID" value="KAL0941041.1"/>
    <property type="molecule type" value="Genomic_DNA"/>
</dbReference>
<gene>
    <name evidence="1" type="ORF">CTRU02_203804</name>
</gene>
<evidence type="ECO:0000313" key="2">
    <source>
        <dbReference type="Proteomes" id="UP000805649"/>
    </source>
</evidence>
<proteinExistence type="predicted"/>
<keyword evidence="1" id="KW-0645">Protease</keyword>
<accession>A0ACC3ZAA4</accession>
<reference evidence="1 2" key="1">
    <citation type="journal article" date="2020" name="Phytopathology">
        <title>Genome Sequence Resources of Colletotrichum truncatum, C. plurivorum, C. musicola, and C. sojae: Four Species Pathogenic to Soybean (Glycine max).</title>
        <authorList>
            <person name="Rogerio F."/>
            <person name="Boufleur T.R."/>
            <person name="Ciampi-Guillardi M."/>
            <person name="Sukno S.A."/>
            <person name="Thon M.R."/>
            <person name="Massola Junior N.S."/>
            <person name="Baroncelli R."/>
        </authorList>
    </citation>
    <scope>NUCLEOTIDE SEQUENCE [LARGE SCALE GENOMIC DNA]</scope>
    <source>
        <strain evidence="1 2">CMES1059</strain>
    </source>
</reference>